<evidence type="ECO:0000313" key="3">
    <source>
        <dbReference type="Proteomes" id="UP000669179"/>
    </source>
</evidence>
<evidence type="ECO:0000313" key="2">
    <source>
        <dbReference type="EMBL" id="MBO2447215.1"/>
    </source>
</evidence>
<dbReference type="AlphaFoldDB" id="A0A939P7R3"/>
<dbReference type="RefSeq" id="WP_208254810.1">
    <property type="nucleotide sequence ID" value="NZ_JAGEOJ010000003.1"/>
</dbReference>
<proteinExistence type="predicted"/>
<dbReference type="SUPFAM" id="SSF46894">
    <property type="entry name" value="C-terminal effector domain of the bipartite response regulators"/>
    <property type="match status" value="1"/>
</dbReference>
<organism evidence="2 3">
    <name type="scientific">Actinomadura barringtoniae</name>
    <dbReference type="NCBI Taxonomy" id="1427535"/>
    <lineage>
        <taxon>Bacteria</taxon>
        <taxon>Bacillati</taxon>
        <taxon>Actinomycetota</taxon>
        <taxon>Actinomycetes</taxon>
        <taxon>Streptosporangiales</taxon>
        <taxon>Thermomonosporaceae</taxon>
        <taxon>Actinomadura</taxon>
    </lineage>
</organism>
<feature type="domain" description="HTH luxR-type" evidence="1">
    <location>
        <begin position="141"/>
        <end position="198"/>
    </location>
</feature>
<dbReference type="InterPro" id="IPR036388">
    <property type="entry name" value="WH-like_DNA-bd_sf"/>
</dbReference>
<dbReference type="GO" id="GO:0006355">
    <property type="term" value="P:regulation of DNA-templated transcription"/>
    <property type="evidence" value="ECO:0007669"/>
    <property type="project" value="InterPro"/>
</dbReference>
<accession>A0A939P7R3</accession>
<dbReference type="InterPro" id="IPR000792">
    <property type="entry name" value="Tscrpt_reg_LuxR_C"/>
</dbReference>
<name>A0A939P7R3_9ACTN</name>
<dbReference type="GO" id="GO:0003677">
    <property type="term" value="F:DNA binding"/>
    <property type="evidence" value="ECO:0007669"/>
    <property type="project" value="InterPro"/>
</dbReference>
<dbReference type="SMART" id="SM00421">
    <property type="entry name" value="HTH_LUXR"/>
    <property type="match status" value="1"/>
</dbReference>
<dbReference type="Pfam" id="PF00196">
    <property type="entry name" value="GerE"/>
    <property type="match status" value="1"/>
</dbReference>
<dbReference type="Proteomes" id="UP000669179">
    <property type="component" value="Unassembled WGS sequence"/>
</dbReference>
<sequence length="204" mass="22669">MQARTTSSRTRLTDPTNRYELLAAHLAAARHEILAVIPAWPAPLRRACLRPRASRGPHGRIIVSRSCLLQVPRPEDGPEIRLADDHRTLLLVIDRRSAVHWDPANRNGTGPTIRPIADVAPLVNLFEDHWSRAAPLGAAPSWPVSDLEQRIVRHLASGMTDEAAANALRISTRTVQRHVRTMMERHGARSRLELGVHLANADLV</sequence>
<gene>
    <name evidence="2" type="ORF">J4573_08975</name>
</gene>
<dbReference type="Gene3D" id="1.10.10.10">
    <property type="entry name" value="Winged helix-like DNA-binding domain superfamily/Winged helix DNA-binding domain"/>
    <property type="match status" value="1"/>
</dbReference>
<dbReference type="InterPro" id="IPR016032">
    <property type="entry name" value="Sig_transdc_resp-reg_C-effctor"/>
</dbReference>
<keyword evidence="3" id="KW-1185">Reference proteome</keyword>
<dbReference type="EMBL" id="JAGEOJ010000003">
    <property type="protein sequence ID" value="MBO2447215.1"/>
    <property type="molecule type" value="Genomic_DNA"/>
</dbReference>
<protein>
    <submittedName>
        <fullName evidence="2">Helix-turn-helix transcriptional regulator</fullName>
    </submittedName>
</protein>
<reference evidence="2" key="1">
    <citation type="submission" date="2021-03" db="EMBL/GenBank/DDBJ databases">
        <authorList>
            <person name="Kanchanasin P."/>
            <person name="Saeng-In P."/>
            <person name="Phongsopitanun W."/>
            <person name="Yuki M."/>
            <person name="Kudo T."/>
            <person name="Ohkuma M."/>
            <person name="Tanasupawat S."/>
        </authorList>
    </citation>
    <scope>NUCLEOTIDE SEQUENCE</scope>
    <source>
        <strain evidence="2">GKU 128</strain>
    </source>
</reference>
<evidence type="ECO:0000259" key="1">
    <source>
        <dbReference type="SMART" id="SM00421"/>
    </source>
</evidence>
<comment type="caution">
    <text evidence="2">The sequence shown here is derived from an EMBL/GenBank/DDBJ whole genome shotgun (WGS) entry which is preliminary data.</text>
</comment>